<accession>A0ABQ0YFG7</accession>
<dbReference type="InterPro" id="IPR002821">
    <property type="entry name" value="Hydantoinase_A"/>
</dbReference>
<dbReference type="PANTHER" id="PTHR11365">
    <property type="entry name" value="5-OXOPROLINASE RELATED"/>
    <property type="match status" value="1"/>
</dbReference>
<dbReference type="Pfam" id="PF01968">
    <property type="entry name" value="Hydantoinase_A"/>
    <property type="match status" value="1"/>
</dbReference>
<dbReference type="GO" id="GO:0047423">
    <property type="term" value="F:N-methylhydantoinase (ATP-hydrolyzing) activity"/>
    <property type="evidence" value="ECO:0007669"/>
    <property type="project" value="UniProtKB-EC"/>
</dbReference>
<feature type="domain" description="Hydantoinase/oxoprolinase N-terminal" evidence="2">
    <location>
        <begin position="10"/>
        <end position="190"/>
    </location>
</feature>
<reference evidence="4 5" key="1">
    <citation type="journal article" date="2018" name="Biodegradation">
        <title>1,4-Dioxane degradation characteristics of Rhodococcus aetherivorans JCM 14343.</title>
        <authorList>
            <person name="Inoue D."/>
            <person name="Tsunoda T."/>
            <person name="Yamamoto N."/>
            <person name="Ike M."/>
            <person name="Sei K."/>
        </authorList>
    </citation>
    <scope>NUCLEOTIDE SEQUENCE [LARGE SCALE GENOMIC DNA]</scope>
    <source>
        <strain evidence="4 5">JCM 14343</strain>
    </source>
</reference>
<dbReference type="Proteomes" id="UP000325466">
    <property type="component" value="Unassembled WGS sequence"/>
</dbReference>
<dbReference type="PANTHER" id="PTHR11365:SF23">
    <property type="entry name" value="HYPOTHETICAL 5-OXOPROLINASE (EUROFUNG)-RELATED"/>
    <property type="match status" value="1"/>
</dbReference>
<proteinExistence type="predicted"/>
<evidence type="ECO:0000259" key="1">
    <source>
        <dbReference type="Pfam" id="PF01968"/>
    </source>
</evidence>
<dbReference type="EMBL" id="BLAH01000017">
    <property type="protein sequence ID" value="GES35237.1"/>
    <property type="molecule type" value="Genomic_DNA"/>
</dbReference>
<dbReference type="InterPro" id="IPR043129">
    <property type="entry name" value="ATPase_NBD"/>
</dbReference>
<comment type="caution">
    <text evidence="4">The sequence shown here is derived from an EMBL/GenBank/DDBJ whole genome shotgun (WGS) entry which is preliminary data.</text>
</comment>
<gene>
    <name evidence="4" type="ORF">RAJCM14343_0484</name>
</gene>
<evidence type="ECO:0000313" key="4">
    <source>
        <dbReference type="EMBL" id="GES35237.1"/>
    </source>
</evidence>
<dbReference type="EC" id="3.5.2.14" evidence="4"/>
<evidence type="ECO:0000259" key="3">
    <source>
        <dbReference type="Pfam" id="PF19278"/>
    </source>
</evidence>
<dbReference type="InterPro" id="IPR045079">
    <property type="entry name" value="Oxoprolinase-like"/>
</dbReference>
<dbReference type="InterPro" id="IPR008040">
    <property type="entry name" value="Hydant_A_N"/>
</dbReference>
<evidence type="ECO:0000313" key="5">
    <source>
        <dbReference type="Proteomes" id="UP000325466"/>
    </source>
</evidence>
<dbReference type="Pfam" id="PF19278">
    <property type="entry name" value="Hydant_A_C"/>
    <property type="match status" value="1"/>
</dbReference>
<dbReference type="InterPro" id="IPR049517">
    <property type="entry name" value="ACX-like_C"/>
</dbReference>
<keyword evidence="4" id="KW-0378">Hydrolase</keyword>
<dbReference type="Pfam" id="PF05378">
    <property type="entry name" value="Hydant_A_N"/>
    <property type="match status" value="1"/>
</dbReference>
<name>A0ABQ0YFG7_9NOCA</name>
<protein>
    <submittedName>
        <fullName evidence="4">N-methylhydantoinase A</fullName>
        <ecNumber evidence="4">3.5.2.14</ecNumber>
    </submittedName>
</protein>
<dbReference type="SUPFAM" id="SSF53067">
    <property type="entry name" value="Actin-like ATPase domain"/>
    <property type="match status" value="1"/>
</dbReference>
<evidence type="ECO:0000259" key="2">
    <source>
        <dbReference type="Pfam" id="PF05378"/>
    </source>
</evidence>
<keyword evidence="5" id="KW-1185">Reference proteome</keyword>
<feature type="domain" description="Acetophenone carboxylase-like C-terminal" evidence="3">
    <location>
        <begin position="515"/>
        <end position="685"/>
    </location>
</feature>
<sequence length="696" mass="73744">MTMSATPSIRIGVDVGGTFTDFLVVHEDGTRLVHKTSSIPSDPSTAVVKGLTEIAERRGETLTGLLAQVHTIVHGTTVTTNALLTRTGAKTGLLTTEGFRDVLQMRDGTREDAYDNRLTPPAPLVPRALRRPVGGRLDHEGTEVTPLATDDVRAAAELFRREGVEAVAVSFMHSHAGDEHERQAADILAAELPGVYLTRSSELLPQVRYYDRTSTAVLNSYAGPIITRYLRVLTEALDAAGFTGILLLMQSNGGVATPDELARRAALSLLSGPASGPTAGLLEVAPHGWDRCLTVDMGGTSFDAAVVNDGRPLVMTDGQIDRGRIALPMVDIHTIGAGGGSIAYVDEGGLLRVGPESAGAVPGPACYGRGGTRATVTDADVVLGYVDPASFLGGDIPLDREASIEAIRRDVAEPLGISVEEAAAGIYDVVNVGMAAGVREITVRRGLDARDFPIVVAGGAGPVHAAAIARELEIPVLVTPRESSIFCAAGMLVCDFQHDFVQSHKAELAALDTGELLGIWHDMAMRGRKILAEEGVADTEVTLQPSLDMRYRGQWYEINVPLDPSSLDGVDLADVAERFHAMHDTLFGYRSPDMPIDVLNIRLSVVGTTPKPRLDSAVVPTGDGTGRIGTRPIWSVLHRTMVEAAVYDGHGLGVGAHLEGPAIIELGTSSVVVPDEFAVEVDDRGSFVLRYRPAAS</sequence>
<feature type="domain" description="Hydantoinase A/oxoprolinase" evidence="1">
    <location>
        <begin position="212"/>
        <end position="499"/>
    </location>
</feature>
<organism evidence="4 5">
    <name type="scientific">Rhodococcus aetherivorans</name>
    <dbReference type="NCBI Taxonomy" id="191292"/>
    <lineage>
        <taxon>Bacteria</taxon>
        <taxon>Bacillati</taxon>
        <taxon>Actinomycetota</taxon>
        <taxon>Actinomycetes</taxon>
        <taxon>Mycobacteriales</taxon>
        <taxon>Nocardiaceae</taxon>
        <taxon>Rhodococcus</taxon>
    </lineage>
</organism>